<proteinExistence type="predicted"/>
<dbReference type="Proteomes" id="UP000274504">
    <property type="component" value="Unassembled WGS sequence"/>
</dbReference>
<evidence type="ECO:0000256" key="1">
    <source>
        <dbReference type="SAM" id="MobiDB-lite"/>
    </source>
</evidence>
<dbReference type="WBParaSite" id="HDID_0000978801-mRNA-1">
    <property type="protein sequence ID" value="HDID_0000978801-mRNA-1"/>
    <property type="gene ID" value="HDID_0000978801"/>
</dbReference>
<evidence type="ECO:0000313" key="2">
    <source>
        <dbReference type="EMBL" id="VDL62204.1"/>
    </source>
</evidence>
<organism evidence="4">
    <name type="scientific">Hymenolepis diminuta</name>
    <name type="common">Rat tapeworm</name>
    <dbReference type="NCBI Taxonomy" id="6216"/>
    <lineage>
        <taxon>Eukaryota</taxon>
        <taxon>Metazoa</taxon>
        <taxon>Spiralia</taxon>
        <taxon>Lophotrochozoa</taxon>
        <taxon>Platyhelminthes</taxon>
        <taxon>Cestoda</taxon>
        <taxon>Eucestoda</taxon>
        <taxon>Cyclophyllidea</taxon>
        <taxon>Hymenolepididae</taxon>
        <taxon>Hymenolepis</taxon>
    </lineage>
</organism>
<gene>
    <name evidence="2" type="ORF">HDID_LOCUS9786</name>
</gene>
<feature type="compositionally biased region" description="Basic and acidic residues" evidence="1">
    <location>
        <begin position="64"/>
        <end position="77"/>
    </location>
</feature>
<accession>A0A0R3SVZ4</accession>
<evidence type="ECO:0000313" key="4">
    <source>
        <dbReference type="WBParaSite" id="HDID_0000978801-mRNA-1"/>
    </source>
</evidence>
<feature type="region of interest" description="Disordered" evidence="1">
    <location>
        <begin position="41"/>
        <end position="87"/>
    </location>
</feature>
<reference evidence="2 3" key="2">
    <citation type="submission" date="2018-11" db="EMBL/GenBank/DDBJ databases">
        <authorList>
            <consortium name="Pathogen Informatics"/>
        </authorList>
    </citation>
    <scope>NUCLEOTIDE SEQUENCE [LARGE SCALE GENOMIC DNA]</scope>
</reference>
<name>A0A0R3SVZ4_HYMDI</name>
<sequence>MRHLDLNSLHQSHLQIFFKVTEYQLTIAPLPSIDATNRATTEARADHNRARHKQRFNTQITGKNDAKRSKNNIRESHEDDDDKCECGDPKHQNVNDIWLALSILPNIPEYLINDVLETDPDLIAYILEKQANLSGLMRDVKPSTPQFFYNKISTFGE</sequence>
<evidence type="ECO:0000313" key="3">
    <source>
        <dbReference type="Proteomes" id="UP000274504"/>
    </source>
</evidence>
<reference evidence="4" key="1">
    <citation type="submission" date="2017-02" db="UniProtKB">
        <authorList>
            <consortium name="WormBaseParasite"/>
        </authorList>
    </citation>
    <scope>IDENTIFICATION</scope>
</reference>
<dbReference type="AlphaFoldDB" id="A0A0R3SVZ4"/>
<dbReference type="EMBL" id="UYSG01011395">
    <property type="protein sequence ID" value="VDL62204.1"/>
    <property type="molecule type" value="Genomic_DNA"/>
</dbReference>
<protein>
    <submittedName>
        <fullName evidence="4">CUE domain-containing protein</fullName>
    </submittedName>
</protein>